<sequence>MFGPHPSGRALHCERRLRVFARDFLRVGTAMVGLPLWYELPRADERGDNRERPLQTPLPYHEPGRGRQLKVVVPMAVGL</sequence>
<name>A0A655AS13_MYCTX</name>
<reference evidence="2 3" key="1">
    <citation type="submission" date="2015-03" db="EMBL/GenBank/DDBJ databases">
        <authorList>
            <consortium name="Pathogen Informatics"/>
        </authorList>
    </citation>
    <scope>NUCLEOTIDE SEQUENCE [LARGE SCALE GENOMIC DNA]</scope>
    <source>
        <strain evidence="2 3">Bir 172</strain>
    </source>
</reference>
<accession>A0A655AS13</accession>
<dbReference type="EMBL" id="CNGE01001142">
    <property type="protein sequence ID" value="CKT77151.1"/>
    <property type="molecule type" value="Genomic_DNA"/>
</dbReference>
<evidence type="ECO:0000313" key="2">
    <source>
        <dbReference type="EMBL" id="CKT77151.1"/>
    </source>
</evidence>
<evidence type="ECO:0000313" key="3">
    <source>
        <dbReference type="Proteomes" id="UP000048948"/>
    </source>
</evidence>
<organism evidence="2 3">
    <name type="scientific">Mycobacterium tuberculosis</name>
    <dbReference type="NCBI Taxonomy" id="1773"/>
    <lineage>
        <taxon>Bacteria</taxon>
        <taxon>Bacillati</taxon>
        <taxon>Actinomycetota</taxon>
        <taxon>Actinomycetes</taxon>
        <taxon>Mycobacteriales</taxon>
        <taxon>Mycobacteriaceae</taxon>
        <taxon>Mycobacterium</taxon>
        <taxon>Mycobacterium tuberculosis complex</taxon>
    </lineage>
</organism>
<protein>
    <submittedName>
        <fullName evidence="2">Uncharacterized protein</fullName>
    </submittedName>
</protein>
<dbReference type="AlphaFoldDB" id="A0A655AS13"/>
<evidence type="ECO:0000256" key="1">
    <source>
        <dbReference type="SAM" id="MobiDB-lite"/>
    </source>
</evidence>
<dbReference type="Proteomes" id="UP000048948">
    <property type="component" value="Unassembled WGS sequence"/>
</dbReference>
<proteinExistence type="predicted"/>
<feature type="region of interest" description="Disordered" evidence="1">
    <location>
        <begin position="45"/>
        <end position="65"/>
    </location>
</feature>
<gene>
    <name evidence="2" type="ORF">ERS027646_04119</name>
</gene>